<dbReference type="InterPro" id="IPR041519">
    <property type="entry name" value="HEPN_RiboL-PSP"/>
</dbReference>
<feature type="domain" description="RiboL-PSP-HEPN" evidence="1">
    <location>
        <begin position="8"/>
        <end position="218"/>
    </location>
</feature>
<dbReference type="AlphaFoldDB" id="A0A1Y5PKT3"/>
<evidence type="ECO:0000259" key="1">
    <source>
        <dbReference type="Pfam" id="PF18735"/>
    </source>
</evidence>
<name>A0A1Y5PKT3_9MYCO</name>
<reference evidence="2" key="1">
    <citation type="submission" date="2016-03" db="EMBL/GenBank/DDBJ databases">
        <authorList>
            <person name="Ploux O."/>
        </authorList>
    </citation>
    <scope>NUCLEOTIDE SEQUENCE</scope>
    <source>
        <strain evidence="2">UC10</strain>
    </source>
</reference>
<accession>A0A1Y5PKT3</accession>
<organism evidence="2">
    <name type="scientific">uncultured Mycobacterium sp</name>
    <dbReference type="NCBI Taxonomy" id="171292"/>
    <lineage>
        <taxon>Bacteria</taxon>
        <taxon>Bacillati</taxon>
        <taxon>Actinomycetota</taxon>
        <taxon>Actinomycetes</taxon>
        <taxon>Mycobacteriales</taxon>
        <taxon>Mycobacteriaceae</taxon>
        <taxon>Mycobacterium</taxon>
        <taxon>environmental samples</taxon>
    </lineage>
</organism>
<dbReference type="EMBL" id="FLQS01000073">
    <property type="protein sequence ID" value="SBS79347.1"/>
    <property type="molecule type" value="Genomic_DNA"/>
</dbReference>
<sequence length="344" mass="37992">MLLAYGKLSSRLDLIRRYLQANDEERQSTDQRRFAYIASISALYASFEMYAEESAFDFGRLLLSDPTNVAREHIDNLRRRYVQNSSSLLSKGLGTGRYSDITELDVATSLSSCLEDVGSYDLRLEIISLHNSNLRWDAFADLYRWAAPELSKEIQTSDAVRSWGTKTGVANTRVLPEVLVQELDDLVVRRNDVAHRAIPDEIISSERLLAKVNFIEAISLGLLASLSVKLIKLAVADGEGLSLGTPGEYLQQRRVVIIPSLLSPVSEGDSVWSASANIMRWGTVREIQVNDVRVAQADAGSEAGLLLDFAAPKGAAIRLWQNPSIDLFPPPDAVFGDWGPLPPS</sequence>
<gene>
    <name evidence="2" type="ORF">MHPYR_750001</name>
</gene>
<protein>
    <recommendedName>
        <fullName evidence="1">RiboL-PSP-HEPN domain-containing protein</fullName>
    </recommendedName>
</protein>
<dbReference type="Pfam" id="PF18735">
    <property type="entry name" value="HEPN_RiboL-PSP"/>
    <property type="match status" value="1"/>
</dbReference>
<evidence type="ECO:0000313" key="2">
    <source>
        <dbReference type="EMBL" id="SBS79347.1"/>
    </source>
</evidence>
<proteinExistence type="predicted"/>